<proteinExistence type="inferred from homology"/>
<gene>
    <name evidence="13" type="ORF">FB470_000604</name>
</gene>
<evidence type="ECO:0000259" key="12">
    <source>
        <dbReference type="PROSITE" id="PS51199"/>
    </source>
</evidence>
<dbReference type="InterPro" id="IPR007694">
    <property type="entry name" value="DNA_helicase_DnaB-like_C"/>
</dbReference>
<evidence type="ECO:0000313" key="13">
    <source>
        <dbReference type="EMBL" id="MDQ0376610.1"/>
    </source>
</evidence>
<comment type="similarity">
    <text evidence="1">Belongs to the helicase family. DnaB subfamily.</text>
</comment>
<name>A0ABU0EMU4_9PSEU</name>
<reference evidence="13 14" key="1">
    <citation type="submission" date="2023-07" db="EMBL/GenBank/DDBJ databases">
        <title>Sequencing the genomes of 1000 actinobacteria strains.</title>
        <authorList>
            <person name="Klenk H.-P."/>
        </authorList>
    </citation>
    <scope>NUCLEOTIDE SEQUENCE [LARGE SCALE GENOMIC DNA]</scope>
    <source>
        <strain evidence="13 14">DSM 45805</strain>
    </source>
</reference>
<dbReference type="Pfam" id="PF03796">
    <property type="entry name" value="DnaB_C"/>
    <property type="match status" value="1"/>
</dbReference>
<evidence type="ECO:0000256" key="2">
    <source>
        <dbReference type="ARBA" id="ARBA00022705"/>
    </source>
</evidence>
<comment type="catalytic activity">
    <reaction evidence="10">
        <text>ATP + H2O = ADP + phosphate + H(+)</text>
        <dbReference type="Rhea" id="RHEA:13065"/>
        <dbReference type="ChEBI" id="CHEBI:15377"/>
        <dbReference type="ChEBI" id="CHEBI:15378"/>
        <dbReference type="ChEBI" id="CHEBI:30616"/>
        <dbReference type="ChEBI" id="CHEBI:43474"/>
        <dbReference type="ChEBI" id="CHEBI:456216"/>
        <dbReference type="EC" id="5.6.2.3"/>
    </reaction>
</comment>
<dbReference type="InterPro" id="IPR036185">
    <property type="entry name" value="DNA_heli_DnaB-like_N_sf"/>
</dbReference>
<evidence type="ECO:0000256" key="7">
    <source>
        <dbReference type="ARBA" id="ARBA00023125"/>
    </source>
</evidence>
<evidence type="ECO:0000256" key="11">
    <source>
        <dbReference type="SAM" id="MobiDB-lite"/>
    </source>
</evidence>
<keyword evidence="7" id="KW-0238">DNA-binding</keyword>
<keyword evidence="3" id="KW-0547">Nucleotide-binding</keyword>
<dbReference type="InterPro" id="IPR007693">
    <property type="entry name" value="DNA_helicase_DnaB-like_N"/>
</dbReference>
<dbReference type="PANTHER" id="PTHR30153">
    <property type="entry name" value="REPLICATIVE DNA HELICASE DNAB"/>
    <property type="match status" value="1"/>
</dbReference>
<keyword evidence="2" id="KW-0235">DNA replication</keyword>
<dbReference type="Gene3D" id="1.10.860.10">
    <property type="entry name" value="DNAb Helicase, Chain A"/>
    <property type="match status" value="1"/>
</dbReference>
<evidence type="ECO:0000256" key="9">
    <source>
        <dbReference type="ARBA" id="ARBA00044969"/>
    </source>
</evidence>
<comment type="caution">
    <text evidence="13">The sequence shown here is derived from an EMBL/GenBank/DDBJ whole genome shotgun (WGS) entry which is preliminary data.</text>
</comment>
<dbReference type="PROSITE" id="PS51199">
    <property type="entry name" value="SF4_HELICASE"/>
    <property type="match status" value="1"/>
</dbReference>
<keyword evidence="5 13" id="KW-0347">Helicase</keyword>
<dbReference type="Pfam" id="PF00772">
    <property type="entry name" value="DnaB"/>
    <property type="match status" value="1"/>
</dbReference>
<dbReference type="GO" id="GO:0003678">
    <property type="term" value="F:DNA helicase activity"/>
    <property type="evidence" value="ECO:0007669"/>
    <property type="project" value="UniProtKB-EC"/>
</dbReference>
<dbReference type="SUPFAM" id="SSF52540">
    <property type="entry name" value="P-loop containing nucleoside triphosphate hydrolases"/>
    <property type="match status" value="1"/>
</dbReference>
<protein>
    <recommendedName>
        <fullName evidence="9">DNA 5'-3' helicase</fullName>
        <ecNumber evidence="9">5.6.2.3</ecNumber>
    </recommendedName>
</protein>
<keyword evidence="14" id="KW-1185">Reference proteome</keyword>
<evidence type="ECO:0000256" key="4">
    <source>
        <dbReference type="ARBA" id="ARBA00022801"/>
    </source>
</evidence>
<evidence type="ECO:0000256" key="5">
    <source>
        <dbReference type="ARBA" id="ARBA00022806"/>
    </source>
</evidence>
<dbReference type="PANTHER" id="PTHR30153:SF2">
    <property type="entry name" value="REPLICATIVE DNA HELICASE"/>
    <property type="match status" value="1"/>
</dbReference>
<evidence type="ECO:0000256" key="6">
    <source>
        <dbReference type="ARBA" id="ARBA00022840"/>
    </source>
</evidence>
<keyword evidence="4 13" id="KW-0378">Hydrolase</keyword>
<evidence type="ECO:0000256" key="3">
    <source>
        <dbReference type="ARBA" id="ARBA00022741"/>
    </source>
</evidence>
<dbReference type="Gene3D" id="3.40.50.300">
    <property type="entry name" value="P-loop containing nucleotide triphosphate hydrolases"/>
    <property type="match status" value="1"/>
</dbReference>
<dbReference type="EC" id="5.6.2.3" evidence="9"/>
<organism evidence="13 14">
    <name type="scientific">Amycolatopsis thermophila</name>
    <dbReference type="NCBI Taxonomy" id="206084"/>
    <lineage>
        <taxon>Bacteria</taxon>
        <taxon>Bacillati</taxon>
        <taxon>Actinomycetota</taxon>
        <taxon>Actinomycetes</taxon>
        <taxon>Pseudonocardiales</taxon>
        <taxon>Pseudonocardiaceae</taxon>
        <taxon>Amycolatopsis</taxon>
    </lineage>
</organism>
<evidence type="ECO:0000313" key="14">
    <source>
        <dbReference type="Proteomes" id="UP001229651"/>
    </source>
</evidence>
<evidence type="ECO:0000256" key="1">
    <source>
        <dbReference type="ARBA" id="ARBA00008428"/>
    </source>
</evidence>
<keyword evidence="6" id="KW-0067">ATP-binding</keyword>
<keyword evidence="8" id="KW-0413">Isomerase</keyword>
<evidence type="ECO:0000256" key="8">
    <source>
        <dbReference type="ARBA" id="ARBA00023235"/>
    </source>
</evidence>
<dbReference type="GO" id="GO:0016787">
    <property type="term" value="F:hydrolase activity"/>
    <property type="evidence" value="ECO:0007669"/>
    <property type="project" value="UniProtKB-KW"/>
</dbReference>
<sequence>MTSMTDDPAAVPWEPPGDDEPGDPTGWFPTRTEADAEMSVLGALMMPIQATDVDGRPAAMNNPALAEVRRLLQPKHLFLPKHQAIMQAICDLDDRSVSGIDVIKVADELERRGELAKVGAAPYLLTLTERVSVAANATYYADLVIEAYRRRAALEFARAVGQAAASRLDIGSLDSRIDQAHQTYLQETLGLGTQELVSAADSSWLITDILDHWGEPDPGSMTTGLADVDDVLDVATGGLVVVAARSGVGKSTWAAQIARHYVFDRGECSLFFSMEMTRRELYIRDLAALAGVRHDSATGKTPATDYEREKLRKAAARYETEGALMYYDDTKAVNLAHIRSRCSQVRRESGVGQLGVVVVDYIGLMQLPRADREDQAFGEVSRSLKVMAGEFGCIVILVAQLNRGPEERSGGVPKASDIRSSDKLQQDADVIMLLHDVAQYGDRTGGDNPRAGEVDLILDKQRKGRSHAVITLADRRHFAQFGSFYGDGQ</sequence>
<dbReference type="InterPro" id="IPR016136">
    <property type="entry name" value="DNA_helicase_N/primase_C"/>
</dbReference>
<feature type="domain" description="SF4 helicase" evidence="12">
    <location>
        <begin position="214"/>
        <end position="488"/>
    </location>
</feature>
<accession>A0ABU0EMU4</accession>
<feature type="region of interest" description="Disordered" evidence="11">
    <location>
        <begin position="1"/>
        <end position="30"/>
    </location>
</feature>
<dbReference type="Proteomes" id="UP001229651">
    <property type="component" value="Unassembled WGS sequence"/>
</dbReference>
<dbReference type="SUPFAM" id="SSF48024">
    <property type="entry name" value="N-terminal domain of DnaB helicase"/>
    <property type="match status" value="1"/>
</dbReference>
<dbReference type="EMBL" id="JAUSUT010000001">
    <property type="protein sequence ID" value="MDQ0376610.1"/>
    <property type="molecule type" value="Genomic_DNA"/>
</dbReference>
<evidence type="ECO:0000256" key="10">
    <source>
        <dbReference type="ARBA" id="ARBA00048954"/>
    </source>
</evidence>
<dbReference type="InterPro" id="IPR027417">
    <property type="entry name" value="P-loop_NTPase"/>
</dbReference>